<dbReference type="AlphaFoldDB" id="A0A9P4TZJ5"/>
<evidence type="ECO:0000313" key="2">
    <source>
        <dbReference type="Proteomes" id="UP000800235"/>
    </source>
</evidence>
<accession>A0A9P4TZJ5</accession>
<comment type="caution">
    <text evidence="1">The sequence shown here is derived from an EMBL/GenBank/DDBJ whole genome shotgun (WGS) entry which is preliminary data.</text>
</comment>
<keyword evidence="2" id="KW-1185">Reference proteome</keyword>
<gene>
    <name evidence="1" type="ORF">EJ08DRAFT_696200</name>
</gene>
<reference evidence="1" key="1">
    <citation type="journal article" date="2020" name="Stud. Mycol.">
        <title>101 Dothideomycetes genomes: a test case for predicting lifestyles and emergence of pathogens.</title>
        <authorList>
            <person name="Haridas S."/>
            <person name="Albert R."/>
            <person name="Binder M."/>
            <person name="Bloem J."/>
            <person name="Labutti K."/>
            <person name="Salamov A."/>
            <person name="Andreopoulos B."/>
            <person name="Baker S."/>
            <person name="Barry K."/>
            <person name="Bills G."/>
            <person name="Bluhm B."/>
            <person name="Cannon C."/>
            <person name="Castanera R."/>
            <person name="Culley D."/>
            <person name="Daum C."/>
            <person name="Ezra D."/>
            <person name="Gonzalez J."/>
            <person name="Henrissat B."/>
            <person name="Kuo A."/>
            <person name="Liang C."/>
            <person name="Lipzen A."/>
            <person name="Lutzoni F."/>
            <person name="Magnuson J."/>
            <person name="Mondo S."/>
            <person name="Nolan M."/>
            <person name="Ohm R."/>
            <person name="Pangilinan J."/>
            <person name="Park H.-J."/>
            <person name="Ramirez L."/>
            <person name="Alfaro M."/>
            <person name="Sun H."/>
            <person name="Tritt A."/>
            <person name="Yoshinaga Y."/>
            <person name="Zwiers L.-H."/>
            <person name="Turgeon B."/>
            <person name="Goodwin S."/>
            <person name="Spatafora J."/>
            <person name="Crous P."/>
            <person name="Grigoriev I."/>
        </authorList>
    </citation>
    <scope>NUCLEOTIDE SEQUENCE</scope>
    <source>
        <strain evidence="1">CBS 130266</strain>
    </source>
</reference>
<organism evidence="1 2">
    <name type="scientific">Tothia fuscella</name>
    <dbReference type="NCBI Taxonomy" id="1048955"/>
    <lineage>
        <taxon>Eukaryota</taxon>
        <taxon>Fungi</taxon>
        <taxon>Dikarya</taxon>
        <taxon>Ascomycota</taxon>
        <taxon>Pezizomycotina</taxon>
        <taxon>Dothideomycetes</taxon>
        <taxon>Pleosporomycetidae</taxon>
        <taxon>Venturiales</taxon>
        <taxon>Cylindrosympodiaceae</taxon>
        <taxon>Tothia</taxon>
    </lineage>
</organism>
<dbReference type="EMBL" id="MU007030">
    <property type="protein sequence ID" value="KAF2431720.1"/>
    <property type="molecule type" value="Genomic_DNA"/>
</dbReference>
<protein>
    <submittedName>
        <fullName evidence="1">Uncharacterized protein</fullName>
    </submittedName>
</protein>
<name>A0A9P4TZJ5_9PEZI</name>
<sequence>MSEIHDLALIIVNEGFPTSLRAADLEESYELIAGERLVSVGYPLGGRRTMDGVADKMQNLLPGQSNEEITHVSVYNQVGNQMLNFSMSDFVGGASSAGIYQASSGTFVALAYGGGKWLHNWSTHTQGCGIPRDDIRDFLLRYGLFHTKRETGKLLPISVPTEQMSLESRRLGTINTGVFVFGPEEFRYGNEYVVELFLRTYYGSYLTPLPPITYEEIITSIPITVIPQEEFTDIFHKRINDRYDRSRLRDFGSMFQEVADIDNDSRLVTRKRITRRMLWECQVADHMNIFKRHEDVNVTDYYKDLPLSREHDDSLLRKLQSTTCIGPCCGV</sequence>
<evidence type="ECO:0000313" key="1">
    <source>
        <dbReference type="EMBL" id="KAF2431720.1"/>
    </source>
</evidence>
<dbReference type="Proteomes" id="UP000800235">
    <property type="component" value="Unassembled WGS sequence"/>
</dbReference>
<proteinExistence type="predicted"/>